<dbReference type="SMART" id="SM01343">
    <property type="entry name" value="FATC"/>
    <property type="match status" value="1"/>
</dbReference>
<reference evidence="18 19" key="1">
    <citation type="journal article" date="2016" name="Mol. Biol. Evol.">
        <title>Comparative Genomics of Early-Diverging Mushroom-Forming Fungi Provides Insights into the Origins of Lignocellulose Decay Capabilities.</title>
        <authorList>
            <person name="Nagy L.G."/>
            <person name="Riley R."/>
            <person name="Tritt A."/>
            <person name="Adam C."/>
            <person name="Daum C."/>
            <person name="Floudas D."/>
            <person name="Sun H."/>
            <person name="Yadav J.S."/>
            <person name="Pangilinan J."/>
            <person name="Larsson K.H."/>
            <person name="Matsuura K."/>
            <person name="Barry K."/>
            <person name="Labutti K."/>
            <person name="Kuo R."/>
            <person name="Ohm R.A."/>
            <person name="Bhattacharya S.S."/>
            <person name="Shirouzu T."/>
            <person name="Yoshinaga Y."/>
            <person name="Martin F.M."/>
            <person name="Grigoriev I.V."/>
            <person name="Hibbett D.S."/>
        </authorList>
    </citation>
    <scope>NUCLEOTIDE SEQUENCE [LARGE SCALE GENOMIC DNA]</scope>
    <source>
        <strain evidence="18 19">HHB12733</strain>
    </source>
</reference>
<feature type="domain" description="PI3K/PI4K catalytic" evidence="15">
    <location>
        <begin position="1416"/>
        <end position="1726"/>
    </location>
</feature>
<evidence type="ECO:0000256" key="11">
    <source>
        <dbReference type="ARBA" id="ARBA00023242"/>
    </source>
</evidence>
<keyword evidence="6" id="KW-0547">Nucleotide-binding</keyword>
<dbReference type="GO" id="GO:0000723">
    <property type="term" value="P:telomere maintenance"/>
    <property type="evidence" value="ECO:0007669"/>
    <property type="project" value="TreeGrafter"/>
</dbReference>
<dbReference type="InterPro" id="IPR057564">
    <property type="entry name" value="HEAT_ATR"/>
</dbReference>
<dbReference type="InterPro" id="IPR003152">
    <property type="entry name" value="FATC_dom"/>
</dbReference>
<evidence type="ECO:0000259" key="16">
    <source>
        <dbReference type="PROSITE" id="PS51189"/>
    </source>
</evidence>
<gene>
    <name evidence="18" type="ORF">CALCODRAFT_425546</name>
</gene>
<accession>A0A165KBT4</accession>
<evidence type="ECO:0000259" key="17">
    <source>
        <dbReference type="PROSITE" id="PS51190"/>
    </source>
</evidence>
<feature type="non-terminal residue" evidence="18">
    <location>
        <position position="1"/>
    </location>
</feature>
<evidence type="ECO:0000256" key="7">
    <source>
        <dbReference type="ARBA" id="ARBA00022763"/>
    </source>
</evidence>
<dbReference type="Gene3D" id="1.25.10.10">
    <property type="entry name" value="Leucine-rich Repeat Variant"/>
    <property type="match status" value="1"/>
</dbReference>
<dbReference type="PROSITE" id="PS51189">
    <property type="entry name" value="FAT"/>
    <property type="match status" value="1"/>
</dbReference>
<evidence type="ECO:0000256" key="5">
    <source>
        <dbReference type="ARBA" id="ARBA00022679"/>
    </source>
</evidence>
<feature type="domain" description="FATC" evidence="17">
    <location>
        <begin position="1739"/>
        <end position="1771"/>
    </location>
</feature>
<dbReference type="GO" id="GO:0004674">
    <property type="term" value="F:protein serine/threonine kinase activity"/>
    <property type="evidence" value="ECO:0007669"/>
    <property type="project" value="UniProtKB-KW"/>
</dbReference>
<comment type="catalytic activity">
    <reaction evidence="13">
        <text>L-seryl-[protein] + ATP = O-phospho-L-seryl-[protein] + ADP + H(+)</text>
        <dbReference type="Rhea" id="RHEA:17989"/>
        <dbReference type="Rhea" id="RHEA-COMP:9863"/>
        <dbReference type="Rhea" id="RHEA-COMP:11604"/>
        <dbReference type="ChEBI" id="CHEBI:15378"/>
        <dbReference type="ChEBI" id="CHEBI:29999"/>
        <dbReference type="ChEBI" id="CHEBI:30616"/>
        <dbReference type="ChEBI" id="CHEBI:83421"/>
        <dbReference type="ChEBI" id="CHEBI:456216"/>
        <dbReference type="EC" id="2.7.11.1"/>
    </reaction>
</comment>
<evidence type="ECO:0000256" key="8">
    <source>
        <dbReference type="ARBA" id="ARBA00022777"/>
    </source>
</evidence>
<evidence type="ECO:0000313" key="19">
    <source>
        <dbReference type="Proteomes" id="UP000076842"/>
    </source>
</evidence>
<evidence type="ECO:0000256" key="1">
    <source>
        <dbReference type="ARBA" id="ARBA00004123"/>
    </source>
</evidence>
<dbReference type="InterPro" id="IPR003151">
    <property type="entry name" value="PIK-rel_kinase_FAT"/>
</dbReference>
<evidence type="ECO:0000256" key="9">
    <source>
        <dbReference type="ARBA" id="ARBA00022840"/>
    </source>
</evidence>
<proteinExistence type="inferred from homology"/>
<dbReference type="InterPro" id="IPR018936">
    <property type="entry name" value="PI3/4_kinase_CS"/>
</dbReference>
<dbReference type="InterPro" id="IPR000403">
    <property type="entry name" value="PI3/4_kinase_cat_dom"/>
</dbReference>
<dbReference type="Gene3D" id="3.30.1010.10">
    <property type="entry name" value="Phosphatidylinositol 3-kinase Catalytic Subunit, Chain A, domain 4"/>
    <property type="match status" value="1"/>
</dbReference>
<evidence type="ECO:0000313" key="18">
    <source>
        <dbReference type="EMBL" id="KZT62935.1"/>
    </source>
</evidence>
<evidence type="ECO:0000256" key="4">
    <source>
        <dbReference type="ARBA" id="ARBA00022527"/>
    </source>
</evidence>
<dbReference type="GO" id="GO:0005694">
    <property type="term" value="C:chromosome"/>
    <property type="evidence" value="ECO:0007669"/>
    <property type="project" value="TreeGrafter"/>
</dbReference>
<dbReference type="InParanoid" id="A0A165KBT4"/>
<evidence type="ECO:0000256" key="12">
    <source>
        <dbReference type="ARBA" id="ARBA00047899"/>
    </source>
</evidence>
<dbReference type="InterPro" id="IPR056802">
    <property type="entry name" value="ATR-like_M-HEAT"/>
</dbReference>
<dbReference type="OrthoDB" id="381190at2759"/>
<protein>
    <recommendedName>
        <fullName evidence="3">non-specific serine/threonine protein kinase</fullName>
        <ecNumber evidence="3">2.7.11.1</ecNumber>
    </recommendedName>
</protein>
<comment type="similarity">
    <text evidence="2">Belongs to the PI3/PI4-kinase family. ATM subfamily.</text>
</comment>
<feature type="domain" description="FAT" evidence="16">
    <location>
        <begin position="758"/>
        <end position="1309"/>
    </location>
</feature>
<dbReference type="PROSITE" id="PS50290">
    <property type="entry name" value="PI3_4_KINASE_3"/>
    <property type="match status" value="1"/>
</dbReference>
<dbReference type="Pfam" id="PF23593">
    <property type="entry name" value="HEAT_ATR"/>
    <property type="match status" value="1"/>
</dbReference>
<dbReference type="Pfam" id="PF25030">
    <property type="entry name" value="M-HEAT_ATR"/>
    <property type="match status" value="1"/>
</dbReference>
<dbReference type="InterPro" id="IPR012993">
    <property type="entry name" value="UME"/>
</dbReference>
<feature type="region of interest" description="Disordered" evidence="14">
    <location>
        <begin position="1687"/>
        <end position="1710"/>
    </location>
</feature>
<dbReference type="STRING" id="1353952.A0A165KBT4"/>
<dbReference type="InterPro" id="IPR016024">
    <property type="entry name" value="ARM-type_fold"/>
</dbReference>
<dbReference type="SUPFAM" id="SSF56112">
    <property type="entry name" value="Protein kinase-like (PK-like)"/>
    <property type="match status" value="1"/>
</dbReference>
<keyword evidence="11" id="KW-0539">Nucleus</keyword>
<evidence type="ECO:0000256" key="14">
    <source>
        <dbReference type="SAM" id="MobiDB-lite"/>
    </source>
</evidence>
<keyword evidence="4" id="KW-0723">Serine/threonine-protein kinase</keyword>
<dbReference type="Gene3D" id="1.10.1070.11">
    <property type="entry name" value="Phosphatidylinositol 3-/4-kinase, catalytic domain"/>
    <property type="match status" value="1"/>
</dbReference>
<evidence type="ECO:0000256" key="3">
    <source>
        <dbReference type="ARBA" id="ARBA00012513"/>
    </source>
</evidence>
<comment type="subcellular location">
    <subcellularLocation>
        <location evidence="1">Nucleus</location>
    </subcellularLocation>
</comment>
<dbReference type="Pfam" id="PF08064">
    <property type="entry name" value="UME"/>
    <property type="match status" value="1"/>
</dbReference>
<dbReference type="GO" id="GO:0000077">
    <property type="term" value="P:DNA damage checkpoint signaling"/>
    <property type="evidence" value="ECO:0007669"/>
    <property type="project" value="TreeGrafter"/>
</dbReference>
<keyword evidence="7" id="KW-0227">DNA damage</keyword>
<dbReference type="GO" id="GO:0005524">
    <property type="term" value="F:ATP binding"/>
    <property type="evidence" value="ECO:0007669"/>
    <property type="project" value="UniProtKB-KW"/>
</dbReference>
<dbReference type="SUPFAM" id="SSF48371">
    <property type="entry name" value="ARM repeat"/>
    <property type="match status" value="1"/>
</dbReference>
<dbReference type="Pfam" id="PF00454">
    <property type="entry name" value="PI3_PI4_kinase"/>
    <property type="match status" value="1"/>
</dbReference>
<dbReference type="PANTHER" id="PTHR11139">
    <property type="entry name" value="ATAXIA TELANGIECTASIA MUTATED ATM -RELATED"/>
    <property type="match status" value="1"/>
</dbReference>
<keyword evidence="9" id="KW-0067">ATP-binding</keyword>
<keyword evidence="10" id="KW-0234">DNA repair</keyword>
<dbReference type="GO" id="GO:0005634">
    <property type="term" value="C:nucleus"/>
    <property type="evidence" value="ECO:0007669"/>
    <property type="project" value="UniProtKB-SubCell"/>
</dbReference>
<dbReference type="CDD" id="cd00892">
    <property type="entry name" value="PIKKc_ATR"/>
    <property type="match status" value="1"/>
</dbReference>
<dbReference type="InterPro" id="IPR011989">
    <property type="entry name" value="ARM-like"/>
</dbReference>
<dbReference type="InterPro" id="IPR014009">
    <property type="entry name" value="PIK_FAT"/>
</dbReference>
<evidence type="ECO:0000256" key="13">
    <source>
        <dbReference type="ARBA" id="ARBA00048679"/>
    </source>
</evidence>
<sequence>KPSVKETALVGLGALGRSVCSSGYALRFVIVCLVGQLANENSLLKALAYTQLQAIAQARGVSPYNLLAPHLPRISVVLVEKLASAPQMLSEACQLMSLSPNDFLSLTLDHTLPPLFASGRRDLLQIISKDLKKSIAGMALDHGSLILAHIFLCPSEVQTDAGIEFLFSTLTEAAAKADSITLVGVIKAHMVPLLSEIVMNLGDEDPTKSRLATEALKKLERHSCVLAKGQRRHPPSDLASFLKSHMLGIISHLNDVLHDMQGKKSPAFKQQVLRSLGSLIELVGSSISSIAPQIMATLQGALQTTALKEVALATWRTFITKLAPDDIGPYIGQTSAAFVTEWSNFSEVERELAYHTLDHIIEHGDQFPDHIKEMASMQGIPVLNDLNQRLAQVQAEWDPRAHLSKLLDRATNENPIVTMRALEELKAFMLANTSLISGLSSGDTFDSTIGRIVKALLNASTRDGDANESLRAIAYQCFGILGAMDPDRFDLPPTDEAIVVLRNFDDDDENINFVLHLLQHLLVGTYRSTGDAKYQNHLAFAIQELLKVCQFGPGLVIPGTTSSIPSKVRNRWNSLPKYVLETVTPLLEGRFKLTNRPDPVIQHPVYPTAPTYREWIQVWTSHLITRVTSPSAKGIFDVFRSAVRNQDVGVAHYLLPHIVLNVLLSGNDSDRDNIRQEIISVLEDQVNPRPGKAADRRMLCAQTVFALMDHISKWIRLLRRETNQRRAETTRHRTTVGQEADEQLALVESLLSTIDQELMARAALNCKYFARSLLSFEQRIVTLKSNGMSNVALQPYYENLHQIYADLDEPDGMAGVSTMVLSPSLEHQIREHEAIGNWTSAQSCWEVKLQNSPDELGSHIGLLRCLRNLGHYDTLRTHVKGVLSRKPEWTDALAGFQIEGAWIVGDWADVEALSTTTSDATELFVARLLLAIRSDSPDSVSHTLTLARKRLGDNIMAVGRQSYRGSYDVAIGLHVLHELEMICISSTDTRSATLRSAHATTELTTQLAGRFEAILPTFRAREPIQSMRRTAFAIKLSPRQAQHPRLAVEIGKSWLNTARNARKAGHIQTAYSATLQARKFDAPFAFIQTCKLLRVNGEAVRALQELENAMVPYQNAPIDLTEERPGVASSDAIAQAKAFALQARWMDEADRFSVTDVANKFSEASKRAPRFESPYFHLGHFWDETYAQFTPEDKLKNSSHFPFNTCKAYGKALSYGSKYIYQTMPRMLSLWLDLADQEGVASIGQLFSTGINSCILIVSFQWLTAFPQLVSRIIHPSSSVFAVLVKIMAQVLIEYPQQALWLLTSASKSKRPERAKRCVAVYNRAQAPGPGREHVVQLVNESVKMTTELLNLADYNLPDQTFTMSISRQCRELRKITPSRLILPLQESMTVTLPAASANQDHHKPFPHSAPLIHEFLDEIEVMKSLAKPRKLSIKADNGRIYWFLCKPKDDLRKDARLMDFNSMINKLLKKDSESRRRQLHIRTYGVIPLNEECGMLEWVPNTIGLRHILVKSYDARKIKLYSNEIAAMLDRERYTGNAGVMFEKQLLPMFPPLFHEWFLSTFPEPTAWLNSRLSYGRTAAVMSMVGYVLGLGDRHGENILFDATNGDAVHVDFNCLFEKGKHLEVPERVPFRLTQNMVDGLGITGVEGVFRIACELTMNILRNHKDSLMSVLEAFVHDPLSEFEEEKRRQVTKQNRSRRGTSVSTVSSTDGKALQLRDYALKSLHPIESKLKGVYGSKEMSTRNQVDALIREATSATNLGMMYVGWAAWL</sequence>
<dbReference type="FunCoup" id="A0A165KBT4">
    <property type="interactions" value="554"/>
</dbReference>
<keyword evidence="19" id="KW-1185">Reference proteome</keyword>
<dbReference type="Proteomes" id="UP000076842">
    <property type="component" value="Unassembled WGS sequence"/>
</dbReference>
<organism evidence="18 19">
    <name type="scientific">Calocera cornea HHB12733</name>
    <dbReference type="NCBI Taxonomy" id="1353952"/>
    <lineage>
        <taxon>Eukaryota</taxon>
        <taxon>Fungi</taxon>
        <taxon>Dikarya</taxon>
        <taxon>Basidiomycota</taxon>
        <taxon>Agaricomycotina</taxon>
        <taxon>Dacrymycetes</taxon>
        <taxon>Dacrymycetales</taxon>
        <taxon>Dacrymycetaceae</taxon>
        <taxon>Calocera</taxon>
    </lineage>
</organism>
<dbReference type="SMART" id="SM00802">
    <property type="entry name" value="UME"/>
    <property type="match status" value="1"/>
</dbReference>
<dbReference type="GO" id="GO:0006281">
    <property type="term" value="P:DNA repair"/>
    <property type="evidence" value="ECO:0007669"/>
    <property type="project" value="UniProtKB-KW"/>
</dbReference>
<comment type="catalytic activity">
    <reaction evidence="12">
        <text>L-threonyl-[protein] + ATP = O-phospho-L-threonyl-[protein] + ADP + H(+)</text>
        <dbReference type="Rhea" id="RHEA:46608"/>
        <dbReference type="Rhea" id="RHEA-COMP:11060"/>
        <dbReference type="Rhea" id="RHEA-COMP:11605"/>
        <dbReference type="ChEBI" id="CHEBI:15378"/>
        <dbReference type="ChEBI" id="CHEBI:30013"/>
        <dbReference type="ChEBI" id="CHEBI:30616"/>
        <dbReference type="ChEBI" id="CHEBI:61977"/>
        <dbReference type="ChEBI" id="CHEBI:456216"/>
        <dbReference type="EC" id="2.7.11.1"/>
    </reaction>
</comment>
<dbReference type="EC" id="2.7.11.1" evidence="3"/>
<evidence type="ECO:0000256" key="2">
    <source>
        <dbReference type="ARBA" id="ARBA00010769"/>
    </source>
</evidence>
<dbReference type="Pfam" id="PF02259">
    <property type="entry name" value="FAT"/>
    <property type="match status" value="1"/>
</dbReference>
<dbReference type="InterPro" id="IPR011009">
    <property type="entry name" value="Kinase-like_dom_sf"/>
</dbReference>
<name>A0A165KBT4_9BASI</name>
<evidence type="ECO:0000256" key="6">
    <source>
        <dbReference type="ARBA" id="ARBA00022741"/>
    </source>
</evidence>
<feature type="compositionally biased region" description="Low complexity" evidence="14">
    <location>
        <begin position="1701"/>
        <end position="1710"/>
    </location>
</feature>
<keyword evidence="5" id="KW-0808">Transferase</keyword>
<dbReference type="PANTHER" id="PTHR11139:SF125">
    <property type="entry name" value="SERINE_THREONINE-PROTEIN KINASE MEC1"/>
    <property type="match status" value="1"/>
</dbReference>
<keyword evidence="8" id="KW-0418">Kinase</keyword>
<dbReference type="PROSITE" id="PS51190">
    <property type="entry name" value="FATC"/>
    <property type="match status" value="1"/>
</dbReference>
<dbReference type="EMBL" id="KV423914">
    <property type="protein sequence ID" value="KZT62935.1"/>
    <property type="molecule type" value="Genomic_DNA"/>
</dbReference>
<dbReference type="InterPro" id="IPR050517">
    <property type="entry name" value="DDR_Repair_Kinase"/>
</dbReference>
<dbReference type="Pfam" id="PF02260">
    <property type="entry name" value="FATC"/>
    <property type="match status" value="1"/>
</dbReference>
<dbReference type="SMART" id="SM00146">
    <property type="entry name" value="PI3Kc"/>
    <property type="match status" value="1"/>
</dbReference>
<dbReference type="InterPro" id="IPR036940">
    <property type="entry name" value="PI3/4_kinase_cat_sf"/>
</dbReference>
<evidence type="ECO:0000256" key="10">
    <source>
        <dbReference type="ARBA" id="ARBA00023204"/>
    </source>
</evidence>
<evidence type="ECO:0000259" key="15">
    <source>
        <dbReference type="PROSITE" id="PS50290"/>
    </source>
</evidence>
<dbReference type="PROSITE" id="PS00916">
    <property type="entry name" value="PI3_4_KINASE_2"/>
    <property type="match status" value="1"/>
</dbReference>